<name>A0A4Y3R548_STRCI</name>
<evidence type="ECO:0000313" key="2">
    <source>
        <dbReference type="Proteomes" id="UP000319210"/>
    </source>
</evidence>
<keyword evidence="2" id="KW-1185">Reference proteome</keyword>
<comment type="caution">
    <text evidence="1">The sequence shown here is derived from an EMBL/GenBank/DDBJ whole genome shotgun (WGS) entry which is preliminary data.</text>
</comment>
<dbReference type="Proteomes" id="UP000319210">
    <property type="component" value="Unassembled WGS sequence"/>
</dbReference>
<dbReference type="AlphaFoldDB" id="A0A4Y3R548"/>
<protein>
    <submittedName>
        <fullName evidence="1">Uncharacterized protein</fullName>
    </submittedName>
</protein>
<gene>
    <name evidence="1" type="ORF">SCA03_52430</name>
</gene>
<reference evidence="1 2" key="1">
    <citation type="submission" date="2019-06" db="EMBL/GenBank/DDBJ databases">
        <title>Whole genome shotgun sequence of Streptomyces cacaoi subsp. cacaoi NBRC 12748.</title>
        <authorList>
            <person name="Hosoyama A."/>
            <person name="Uohara A."/>
            <person name="Ohji S."/>
            <person name="Ichikawa N."/>
        </authorList>
    </citation>
    <scope>NUCLEOTIDE SEQUENCE [LARGE SCALE GENOMIC DNA]</scope>
    <source>
        <strain evidence="1 2">NBRC 12748</strain>
    </source>
</reference>
<organism evidence="1 2">
    <name type="scientific">Streptomyces cacaoi</name>
    <dbReference type="NCBI Taxonomy" id="1898"/>
    <lineage>
        <taxon>Bacteria</taxon>
        <taxon>Bacillati</taxon>
        <taxon>Actinomycetota</taxon>
        <taxon>Actinomycetes</taxon>
        <taxon>Kitasatosporales</taxon>
        <taxon>Streptomycetaceae</taxon>
        <taxon>Streptomyces</taxon>
    </lineage>
</organism>
<evidence type="ECO:0000313" key="1">
    <source>
        <dbReference type="EMBL" id="GEB52692.1"/>
    </source>
</evidence>
<dbReference type="EMBL" id="BJMM01000035">
    <property type="protein sequence ID" value="GEB52692.1"/>
    <property type="molecule type" value="Genomic_DNA"/>
</dbReference>
<accession>A0A4Y3R548</accession>
<sequence length="47" mass="5412">MTPYALLPLTTPPALTYPWPNNPTRHTRARQALHAALHTIERGRPRR</sequence>
<proteinExistence type="predicted"/>